<proteinExistence type="predicted"/>
<gene>
    <name evidence="2" type="ORF">BDP27DRAFT_1431418</name>
</gene>
<dbReference type="EMBL" id="JADNRY010000304">
    <property type="protein sequence ID" value="KAF9059404.1"/>
    <property type="molecule type" value="Genomic_DNA"/>
</dbReference>
<feature type="compositionally biased region" description="Basic and acidic residues" evidence="1">
    <location>
        <begin position="42"/>
        <end position="51"/>
    </location>
</feature>
<protein>
    <submittedName>
        <fullName evidence="2">Uncharacterized protein</fullName>
    </submittedName>
</protein>
<organism evidence="2 3">
    <name type="scientific">Rhodocollybia butyracea</name>
    <dbReference type="NCBI Taxonomy" id="206335"/>
    <lineage>
        <taxon>Eukaryota</taxon>
        <taxon>Fungi</taxon>
        <taxon>Dikarya</taxon>
        <taxon>Basidiomycota</taxon>
        <taxon>Agaricomycotina</taxon>
        <taxon>Agaricomycetes</taxon>
        <taxon>Agaricomycetidae</taxon>
        <taxon>Agaricales</taxon>
        <taxon>Marasmiineae</taxon>
        <taxon>Omphalotaceae</taxon>
        <taxon>Rhodocollybia</taxon>
    </lineage>
</organism>
<dbReference type="Proteomes" id="UP000772434">
    <property type="component" value="Unassembled WGS sequence"/>
</dbReference>
<accession>A0A9P5TYN5</accession>
<evidence type="ECO:0000313" key="2">
    <source>
        <dbReference type="EMBL" id="KAF9059404.1"/>
    </source>
</evidence>
<feature type="region of interest" description="Disordered" evidence="1">
    <location>
        <begin position="42"/>
        <end position="76"/>
    </location>
</feature>
<keyword evidence="3" id="KW-1185">Reference proteome</keyword>
<sequence>MREVNKIDPSDRSKWQCCLAANWFIADFVHEAAMECEAREALERDNARIDNDTANPSMKPRKTKNKGKGKAPAPMQTVVEGSYDTTANINAPSVRNPTWLSSPEEWAAYLASPSGAKTPLAGVYWRHSDRAIIYTFVTLT</sequence>
<reference evidence="2" key="1">
    <citation type="submission" date="2020-11" db="EMBL/GenBank/DDBJ databases">
        <authorList>
            <consortium name="DOE Joint Genome Institute"/>
            <person name="Ahrendt S."/>
            <person name="Riley R."/>
            <person name="Andreopoulos W."/>
            <person name="Labutti K."/>
            <person name="Pangilinan J."/>
            <person name="Ruiz-Duenas F.J."/>
            <person name="Barrasa J.M."/>
            <person name="Sanchez-Garcia M."/>
            <person name="Camarero S."/>
            <person name="Miyauchi S."/>
            <person name="Serrano A."/>
            <person name="Linde D."/>
            <person name="Babiker R."/>
            <person name="Drula E."/>
            <person name="Ayuso-Fernandez I."/>
            <person name="Pacheco R."/>
            <person name="Padilla G."/>
            <person name="Ferreira P."/>
            <person name="Barriuso J."/>
            <person name="Kellner H."/>
            <person name="Castanera R."/>
            <person name="Alfaro M."/>
            <person name="Ramirez L."/>
            <person name="Pisabarro A.G."/>
            <person name="Kuo A."/>
            <person name="Tritt A."/>
            <person name="Lipzen A."/>
            <person name="He G."/>
            <person name="Yan M."/>
            <person name="Ng V."/>
            <person name="Cullen D."/>
            <person name="Martin F."/>
            <person name="Rosso M.-N."/>
            <person name="Henrissat B."/>
            <person name="Hibbett D."/>
            <person name="Martinez A.T."/>
            <person name="Grigoriev I.V."/>
        </authorList>
    </citation>
    <scope>NUCLEOTIDE SEQUENCE</scope>
    <source>
        <strain evidence="2">AH 40177</strain>
    </source>
</reference>
<dbReference type="AlphaFoldDB" id="A0A9P5TYN5"/>
<feature type="compositionally biased region" description="Basic residues" evidence="1">
    <location>
        <begin position="59"/>
        <end position="69"/>
    </location>
</feature>
<name>A0A9P5TYN5_9AGAR</name>
<evidence type="ECO:0000256" key="1">
    <source>
        <dbReference type="SAM" id="MobiDB-lite"/>
    </source>
</evidence>
<comment type="caution">
    <text evidence="2">The sequence shown here is derived from an EMBL/GenBank/DDBJ whole genome shotgun (WGS) entry which is preliminary data.</text>
</comment>
<evidence type="ECO:0000313" key="3">
    <source>
        <dbReference type="Proteomes" id="UP000772434"/>
    </source>
</evidence>